<dbReference type="EMBL" id="JAQOSQ010000002">
    <property type="protein sequence ID" value="MDJ1182242.1"/>
    <property type="molecule type" value="Genomic_DNA"/>
</dbReference>
<reference evidence="1 2" key="1">
    <citation type="submission" date="2023-01" db="EMBL/GenBank/DDBJ databases">
        <title>Novel diversity within Roseofilum (Cyanobacteria; Desertifilaceae) from marine benthic mats with descriptions of four novel species.</title>
        <authorList>
            <person name="Wang Y."/>
            <person name="Berthold D.E."/>
            <person name="Hu J."/>
            <person name="Lefler F.W."/>
            <person name="Laughinghouse H.D. IV."/>
        </authorList>
    </citation>
    <scope>NUCLEOTIDE SEQUENCE [LARGE SCALE GENOMIC DNA]</scope>
    <source>
        <strain evidence="1 2">BLCC-M143</strain>
    </source>
</reference>
<gene>
    <name evidence="1" type="ORF">PMH09_03465</name>
</gene>
<name>A0ABT7BTW7_9CYAN</name>
<dbReference type="Proteomes" id="UP001232992">
    <property type="component" value="Unassembled WGS sequence"/>
</dbReference>
<keyword evidence="2" id="KW-1185">Reference proteome</keyword>
<dbReference type="RefSeq" id="WP_283756894.1">
    <property type="nucleotide sequence ID" value="NZ_JAQOSQ010000002.1"/>
</dbReference>
<sequence length="454" mass="51600">MPANDFQILKQIFNACDPFRPLNTDDPFYVDCQAVRGDSNIEEELGQEILFSDEPSYQLYAGHRGAGKSTELLRLKSYLEANGCFVVYFAADEEDIDPEDTQYTDILLACTRHLLEDLKDTANPAPLLKWLTSRWDSLKDLALTEISLEQLSIEAQIALFAKITASIRAVPTLRQEIRQRVNPHTITLIDALNQFISEATRSLSDRYEKLVIIADNLDRIVPVVQEDSRTNLEHIFIDRSEQLRALKCNIVYTVPISMVYSNRAADIRSVYGETQILPMIMVKLPDSDGTIHPPGLTAMKEVIGNRISSIVAAENSGSNIDVTTIFDSAETLEKLCLMSGGHMRELLLLMRGAVKRAKHLPIPLRAVQRSITEARDTYRRTVESDRWKTLAKVSSSKRISNEEFHRDLLFSRCIMEYRYLDAGELNCWYDIHPLIQGIAQFQEALEQEKQNNDS</sequence>
<organism evidence="1 2">
    <name type="scientific">Roseofilum casamattae BLCC-M143</name>
    <dbReference type="NCBI Taxonomy" id="3022442"/>
    <lineage>
        <taxon>Bacteria</taxon>
        <taxon>Bacillati</taxon>
        <taxon>Cyanobacteriota</taxon>
        <taxon>Cyanophyceae</taxon>
        <taxon>Desertifilales</taxon>
        <taxon>Desertifilaceae</taxon>
        <taxon>Roseofilum</taxon>
        <taxon>Roseofilum casamattae</taxon>
    </lineage>
</organism>
<proteinExistence type="predicted"/>
<keyword evidence="1" id="KW-0547">Nucleotide-binding</keyword>
<keyword evidence="1" id="KW-0067">ATP-binding</keyword>
<comment type="caution">
    <text evidence="1">The sequence shown here is derived from an EMBL/GenBank/DDBJ whole genome shotgun (WGS) entry which is preliminary data.</text>
</comment>
<accession>A0ABT7BTW7</accession>
<protein>
    <submittedName>
        <fullName evidence="1">ATP-binding protein</fullName>
    </submittedName>
</protein>
<dbReference type="GO" id="GO:0005524">
    <property type="term" value="F:ATP binding"/>
    <property type="evidence" value="ECO:0007669"/>
    <property type="project" value="UniProtKB-KW"/>
</dbReference>
<evidence type="ECO:0000313" key="1">
    <source>
        <dbReference type="EMBL" id="MDJ1182242.1"/>
    </source>
</evidence>
<evidence type="ECO:0000313" key="2">
    <source>
        <dbReference type="Proteomes" id="UP001232992"/>
    </source>
</evidence>